<dbReference type="EMBL" id="CM042057">
    <property type="protein sequence ID" value="KAI3692928.1"/>
    <property type="molecule type" value="Genomic_DNA"/>
</dbReference>
<evidence type="ECO:0000313" key="2">
    <source>
        <dbReference type="Proteomes" id="UP001055879"/>
    </source>
</evidence>
<gene>
    <name evidence="1" type="ORF">L6452_32753</name>
</gene>
<sequence length="126" mass="14232">MSESDSIDASVNLIQCQCESDSILPLFLTLTSSHPHLHADILETHLQTSRHPPQLHADIAEPSSLLAADFSFDFSPDSFSRLGGSDLLPWEAVLECYIWSDHFLHFCQRCRAQIGRFPSERKSYTL</sequence>
<accession>A0ACB8Z6E0</accession>
<comment type="caution">
    <text evidence="1">The sequence shown here is derived from an EMBL/GenBank/DDBJ whole genome shotgun (WGS) entry which is preliminary data.</text>
</comment>
<organism evidence="1 2">
    <name type="scientific">Arctium lappa</name>
    <name type="common">Greater burdock</name>
    <name type="synonym">Lappa major</name>
    <dbReference type="NCBI Taxonomy" id="4217"/>
    <lineage>
        <taxon>Eukaryota</taxon>
        <taxon>Viridiplantae</taxon>
        <taxon>Streptophyta</taxon>
        <taxon>Embryophyta</taxon>
        <taxon>Tracheophyta</taxon>
        <taxon>Spermatophyta</taxon>
        <taxon>Magnoliopsida</taxon>
        <taxon>eudicotyledons</taxon>
        <taxon>Gunneridae</taxon>
        <taxon>Pentapetalae</taxon>
        <taxon>asterids</taxon>
        <taxon>campanulids</taxon>
        <taxon>Asterales</taxon>
        <taxon>Asteraceae</taxon>
        <taxon>Carduoideae</taxon>
        <taxon>Cardueae</taxon>
        <taxon>Arctiinae</taxon>
        <taxon>Arctium</taxon>
    </lineage>
</organism>
<reference evidence="2" key="1">
    <citation type="journal article" date="2022" name="Mol. Ecol. Resour.">
        <title>The genomes of chicory, endive, great burdock and yacon provide insights into Asteraceae palaeo-polyploidization history and plant inulin production.</title>
        <authorList>
            <person name="Fan W."/>
            <person name="Wang S."/>
            <person name="Wang H."/>
            <person name="Wang A."/>
            <person name="Jiang F."/>
            <person name="Liu H."/>
            <person name="Zhao H."/>
            <person name="Xu D."/>
            <person name="Zhang Y."/>
        </authorList>
    </citation>
    <scope>NUCLEOTIDE SEQUENCE [LARGE SCALE GENOMIC DNA]</scope>
    <source>
        <strain evidence="2">cv. Niubang</strain>
    </source>
</reference>
<proteinExistence type="predicted"/>
<reference evidence="1 2" key="2">
    <citation type="journal article" date="2022" name="Mol. Ecol. Resour.">
        <title>The genomes of chicory, endive, great burdock and yacon provide insights into Asteraceae paleo-polyploidization history and plant inulin production.</title>
        <authorList>
            <person name="Fan W."/>
            <person name="Wang S."/>
            <person name="Wang H."/>
            <person name="Wang A."/>
            <person name="Jiang F."/>
            <person name="Liu H."/>
            <person name="Zhao H."/>
            <person name="Xu D."/>
            <person name="Zhang Y."/>
        </authorList>
    </citation>
    <scope>NUCLEOTIDE SEQUENCE [LARGE SCALE GENOMIC DNA]</scope>
    <source>
        <strain evidence="2">cv. Niubang</strain>
    </source>
</reference>
<name>A0ACB8Z6E0_ARCLA</name>
<dbReference type="Proteomes" id="UP001055879">
    <property type="component" value="Linkage Group LG11"/>
</dbReference>
<evidence type="ECO:0000313" key="1">
    <source>
        <dbReference type="EMBL" id="KAI3692928.1"/>
    </source>
</evidence>
<protein>
    <submittedName>
        <fullName evidence="1">Uncharacterized protein</fullName>
    </submittedName>
</protein>
<keyword evidence="2" id="KW-1185">Reference proteome</keyword>